<evidence type="ECO:0000313" key="4">
    <source>
        <dbReference type="EMBL" id="CAB4739272.1"/>
    </source>
</evidence>
<evidence type="ECO:0000256" key="1">
    <source>
        <dbReference type="SAM" id="MobiDB-lite"/>
    </source>
</evidence>
<dbReference type="EMBL" id="CAFBIY010000141">
    <property type="protein sequence ID" value="CAB4852602.1"/>
    <property type="molecule type" value="Genomic_DNA"/>
</dbReference>
<protein>
    <submittedName>
        <fullName evidence="3">Unannotated protein</fullName>
    </submittedName>
</protein>
<evidence type="ECO:0000313" key="6">
    <source>
        <dbReference type="EMBL" id="CAB4944292.1"/>
    </source>
</evidence>
<evidence type="ECO:0000313" key="3">
    <source>
        <dbReference type="EMBL" id="CAB4365171.1"/>
    </source>
</evidence>
<dbReference type="EMBL" id="CAFBMT010000015">
    <property type="protein sequence ID" value="CAB4944292.1"/>
    <property type="molecule type" value="Genomic_DNA"/>
</dbReference>
<reference evidence="3" key="1">
    <citation type="submission" date="2020-05" db="EMBL/GenBank/DDBJ databases">
        <authorList>
            <person name="Chiriac C."/>
            <person name="Salcher M."/>
            <person name="Ghai R."/>
            <person name="Kavagutti S V."/>
        </authorList>
    </citation>
    <scope>NUCLEOTIDE SEQUENCE</scope>
</reference>
<proteinExistence type="predicted"/>
<evidence type="ECO:0000313" key="5">
    <source>
        <dbReference type="EMBL" id="CAB4852602.1"/>
    </source>
</evidence>
<dbReference type="EMBL" id="CAESGF010000025">
    <property type="protein sequence ID" value="CAB4365171.1"/>
    <property type="molecule type" value="Genomic_DNA"/>
</dbReference>
<dbReference type="EMBL" id="CAFBOL010000018">
    <property type="protein sequence ID" value="CAB4983696.1"/>
    <property type="molecule type" value="Genomic_DNA"/>
</dbReference>
<feature type="compositionally biased region" description="Low complexity" evidence="1">
    <location>
        <begin position="114"/>
        <end position="138"/>
    </location>
</feature>
<name>A0A6J6A798_9ZZZZ</name>
<dbReference type="EMBL" id="CAEZYF010000023">
    <property type="protein sequence ID" value="CAB4739272.1"/>
    <property type="molecule type" value="Genomic_DNA"/>
</dbReference>
<feature type="transmembrane region" description="Helical" evidence="2">
    <location>
        <begin position="43"/>
        <end position="62"/>
    </location>
</feature>
<keyword evidence="2" id="KW-1133">Transmembrane helix</keyword>
<gene>
    <name evidence="4" type="ORF">UFOPK2656_02775</name>
    <name evidence="5" type="ORF">UFOPK3267_02178</name>
    <name evidence="6" type="ORF">UFOPK3651_02408</name>
    <name evidence="7" type="ORF">UFOPK3931_00970</name>
    <name evidence="3" type="ORF">UFOPK4189_02926</name>
</gene>
<evidence type="ECO:0000313" key="7">
    <source>
        <dbReference type="EMBL" id="CAB4983696.1"/>
    </source>
</evidence>
<sequence length="209" mass="21164">MSEFDDDRMERLLGAAGGAFPDVNTAYAQVQGRVRHIKQRRSMIAGTAACAVLVVGGAFALGSTGQRSNLQPGDHGSLSVDASVDTQSTPATDDTSAIRPSTTTAGSGAGSNGQGTSSQPTGPSSSTAATTTPSNPATADVQTYTCAGGTITVRLAAGALELVSSQPAAGFALDTSTATATRIEFRWRSSSDDQSIRIDLIGGVPVRKV</sequence>
<keyword evidence="2" id="KW-0812">Transmembrane</keyword>
<accession>A0A6J6A798</accession>
<organism evidence="3">
    <name type="scientific">freshwater metagenome</name>
    <dbReference type="NCBI Taxonomy" id="449393"/>
    <lineage>
        <taxon>unclassified sequences</taxon>
        <taxon>metagenomes</taxon>
        <taxon>ecological metagenomes</taxon>
    </lineage>
</organism>
<feature type="compositionally biased region" description="Polar residues" evidence="1">
    <location>
        <begin position="84"/>
        <end position="100"/>
    </location>
</feature>
<keyword evidence="2" id="KW-0472">Membrane</keyword>
<dbReference type="AlphaFoldDB" id="A0A6J6A798"/>
<evidence type="ECO:0000256" key="2">
    <source>
        <dbReference type="SAM" id="Phobius"/>
    </source>
</evidence>
<feature type="region of interest" description="Disordered" evidence="1">
    <location>
        <begin position="67"/>
        <end position="138"/>
    </location>
</feature>